<evidence type="ECO:0000313" key="3">
    <source>
        <dbReference type="Proteomes" id="UP000016462"/>
    </source>
</evidence>
<feature type="region of interest" description="Disordered" evidence="1">
    <location>
        <begin position="294"/>
        <end position="367"/>
    </location>
</feature>
<dbReference type="OrthoDB" id="4578793at2"/>
<dbReference type="RefSeq" id="WP_021009637.1">
    <property type="nucleotide sequence ID" value="NZ_ASHR01000008.1"/>
</dbReference>
<feature type="region of interest" description="Disordered" evidence="1">
    <location>
        <begin position="217"/>
        <end position="237"/>
    </location>
</feature>
<feature type="region of interest" description="Disordered" evidence="1">
    <location>
        <begin position="1"/>
        <end position="130"/>
    </location>
</feature>
<protein>
    <submittedName>
        <fullName evidence="2">Uncharacterized protein</fullName>
    </submittedName>
</protein>
<feature type="compositionally biased region" description="Polar residues" evidence="1">
    <location>
        <begin position="118"/>
        <end position="128"/>
    </location>
</feature>
<dbReference type="Proteomes" id="UP000016462">
    <property type="component" value="Unassembled WGS sequence"/>
</dbReference>
<dbReference type="AlphaFoldDB" id="U1MX57"/>
<comment type="caution">
    <text evidence="2">The sequence shown here is derived from an EMBL/GenBank/DDBJ whole genome shotgun (WGS) entry which is preliminary data.</text>
</comment>
<feature type="compositionally biased region" description="Low complexity" evidence="1">
    <location>
        <begin position="30"/>
        <end position="61"/>
    </location>
</feature>
<feature type="compositionally biased region" description="Gly residues" evidence="1">
    <location>
        <begin position="295"/>
        <end position="309"/>
    </location>
</feature>
<evidence type="ECO:0000256" key="1">
    <source>
        <dbReference type="SAM" id="MobiDB-lite"/>
    </source>
</evidence>
<accession>U1MX57</accession>
<evidence type="ECO:0000313" key="2">
    <source>
        <dbReference type="EMBL" id="ERG65170.1"/>
    </source>
</evidence>
<sequence length="367" mass="35496">MTNVQQPGGPTEDRTTVGGAASGTGMPGQTTAGGTTSATTGTTSGAHAAGSGSSGSGSSSSSGGGKADAAKEEASKLGGSAKDAGRRVAGTAKEEAHNVASEAKTQGKRLLDQAMHEASSQTKAQQQRAAEGISTFAGDLRGMVDGSGGGDGFAAQLVTEIGDRVEAAGRWLEDREPSDLLDEVKSFARRRPGTFIAIAGVAGLVVGRLTAGMISQAKAEHERERGSAGSYGSTPSGAYGATGTSGYGYGTSGYDDGAAGTTAYGTGAGTGTAGYGTTGTGSSGYSTAGYTSGTAGSGVHGSAATGGYGTNPSPESTYGVGQGATDAQTSGTDPAIGGYDAETAYPGSDESGSPADRQPGTRGESGL</sequence>
<organism evidence="2 3">
    <name type="scientific">Agrococcus pavilionensis RW1</name>
    <dbReference type="NCBI Taxonomy" id="1330458"/>
    <lineage>
        <taxon>Bacteria</taxon>
        <taxon>Bacillati</taxon>
        <taxon>Actinomycetota</taxon>
        <taxon>Actinomycetes</taxon>
        <taxon>Micrococcales</taxon>
        <taxon>Microbacteriaceae</taxon>
        <taxon>Agrococcus</taxon>
    </lineage>
</organism>
<dbReference type="EMBL" id="ASHR01000008">
    <property type="protein sequence ID" value="ERG65170.1"/>
    <property type="molecule type" value="Genomic_DNA"/>
</dbReference>
<proteinExistence type="predicted"/>
<gene>
    <name evidence="2" type="ORF">L332_12070</name>
</gene>
<keyword evidence="3" id="KW-1185">Reference proteome</keyword>
<reference evidence="2 3" key="1">
    <citation type="journal article" date="2013" name="Genome Announc.">
        <title>First draft genome sequence from a member of the genus agrococcus, isolated from modern microbialites.</title>
        <authorList>
            <person name="White R.A.III."/>
            <person name="Grassa C.J."/>
            <person name="Suttle C.A."/>
        </authorList>
    </citation>
    <scope>NUCLEOTIDE SEQUENCE [LARGE SCALE GENOMIC DNA]</scope>
    <source>
        <strain evidence="2 3">RW1</strain>
    </source>
</reference>
<name>U1MX57_9MICO</name>